<evidence type="ECO:0000256" key="1">
    <source>
        <dbReference type="ARBA" id="ARBA00009437"/>
    </source>
</evidence>
<feature type="domain" description="HTH lysR-type" evidence="5">
    <location>
        <begin position="3"/>
        <end position="60"/>
    </location>
</feature>
<dbReference type="Gene3D" id="3.40.190.290">
    <property type="match status" value="1"/>
</dbReference>
<dbReference type="InterPro" id="IPR036390">
    <property type="entry name" value="WH_DNA-bd_sf"/>
</dbReference>
<dbReference type="Pfam" id="PF00126">
    <property type="entry name" value="HTH_1"/>
    <property type="match status" value="1"/>
</dbReference>
<organism evidence="6 7">
    <name type="scientific">Aeromonas schubertii</name>
    <dbReference type="NCBI Taxonomy" id="652"/>
    <lineage>
        <taxon>Bacteria</taxon>
        <taxon>Pseudomonadati</taxon>
        <taxon>Pseudomonadota</taxon>
        <taxon>Gammaproteobacteria</taxon>
        <taxon>Aeromonadales</taxon>
        <taxon>Aeromonadaceae</taxon>
        <taxon>Aeromonas</taxon>
    </lineage>
</organism>
<dbReference type="PRINTS" id="PR00039">
    <property type="entry name" value="HTHLYSR"/>
</dbReference>
<accession>A0ABS7VHP5</accession>
<dbReference type="InterPro" id="IPR036388">
    <property type="entry name" value="WH-like_DNA-bd_sf"/>
</dbReference>
<dbReference type="Proteomes" id="UP000774958">
    <property type="component" value="Unassembled WGS sequence"/>
</dbReference>
<dbReference type="RefSeq" id="WP_224163776.1">
    <property type="nucleotide sequence ID" value="NZ_JAIRBT010000049.1"/>
</dbReference>
<evidence type="ECO:0000256" key="2">
    <source>
        <dbReference type="ARBA" id="ARBA00023015"/>
    </source>
</evidence>
<evidence type="ECO:0000313" key="7">
    <source>
        <dbReference type="Proteomes" id="UP000774958"/>
    </source>
</evidence>
<dbReference type="EMBL" id="JAIRBT010000049">
    <property type="protein sequence ID" value="MBZ6068511.1"/>
    <property type="molecule type" value="Genomic_DNA"/>
</dbReference>
<name>A0ABS7VHP5_9GAMM</name>
<protein>
    <submittedName>
        <fullName evidence="6">LysR family transcriptional regulator</fullName>
    </submittedName>
</protein>
<keyword evidence="4" id="KW-0804">Transcription</keyword>
<dbReference type="InterPro" id="IPR000847">
    <property type="entry name" value="LysR_HTH_N"/>
</dbReference>
<dbReference type="Gene3D" id="1.10.10.10">
    <property type="entry name" value="Winged helix-like DNA-binding domain superfamily/Winged helix DNA-binding domain"/>
    <property type="match status" value="1"/>
</dbReference>
<keyword evidence="7" id="KW-1185">Reference proteome</keyword>
<comment type="similarity">
    <text evidence="1">Belongs to the LysR transcriptional regulatory family.</text>
</comment>
<proteinExistence type="inferred from homology"/>
<dbReference type="InterPro" id="IPR058163">
    <property type="entry name" value="LysR-type_TF_proteobact-type"/>
</dbReference>
<keyword evidence="2" id="KW-0805">Transcription regulation</keyword>
<evidence type="ECO:0000313" key="6">
    <source>
        <dbReference type="EMBL" id="MBZ6068511.1"/>
    </source>
</evidence>
<reference evidence="6 7" key="1">
    <citation type="submission" date="2021-09" db="EMBL/GenBank/DDBJ databases">
        <title>Aeromonas schubertii isolated from Asian sea bass.</title>
        <authorList>
            <person name="Pinpimai K."/>
        </authorList>
    </citation>
    <scope>NUCLEOTIDE SEQUENCE [LARGE SCALE GENOMIC DNA]</scope>
    <source>
        <strain evidence="6 7">CHULA2021a</strain>
    </source>
</reference>
<dbReference type="PANTHER" id="PTHR30537">
    <property type="entry name" value="HTH-TYPE TRANSCRIPTIONAL REGULATOR"/>
    <property type="match status" value="1"/>
</dbReference>
<evidence type="ECO:0000259" key="5">
    <source>
        <dbReference type="PROSITE" id="PS50931"/>
    </source>
</evidence>
<sequence length="301" mass="33522">MKPELHRMQLFAQIVESGSITKAAERLELSKSVVSHHLQALEQHLGVTLLTRTTRRQSLTEAGKGFYQRCAEMNKLMQLAEEEARGSNVELAGTITVTSPHTLMSRLVCPAMCEFIDRHPGIEPRLLANDMRLNLIDKYIDLSVRVGDLPDSSARAVKIGELEQLLCAAPNYLARKGITLPVTEAQLTELDYIANQWEGTKVERRFMVGKDSSLSYRFHSTRVGDSVPTIRMMALAGLGIACLPRLAIEAELSRGALVRLLPGDIGLMAPLWIVHNYGLQMPHRIRAFIDHLKAKADTMAF</sequence>
<dbReference type="PANTHER" id="PTHR30537:SF66">
    <property type="entry name" value="IRON-REGULATED VIRULENCE REGULATORY PROTEIN IRGB"/>
    <property type="match status" value="1"/>
</dbReference>
<dbReference type="CDD" id="cd08422">
    <property type="entry name" value="PBP2_CrgA_like"/>
    <property type="match status" value="1"/>
</dbReference>
<comment type="caution">
    <text evidence="6">The sequence shown here is derived from an EMBL/GenBank/DDBJ whole genome shotgun (WGS) entry which is preliminary data.</text>
</comment>
<dbReference type="Pfam" id="PF03466">
    <property type="entry name" value="LysR_substrate"/>
    <property type="match status" value="1"/>
</dbReference>
<dbReference type="SUPFAM" id="SSF53850">
    <property type="entry name" value="Periplasmic binding protein-like II"/>
    <property type="match status" value="1"/>
</dbReference>
<dbReference type="SUPFAM" id="SSF46785">
    <property type="entry name" value="Winged helix' DNA-binding domain"/>
    <property type="match status" value="1"/>
</dbReference>
<dbReference type="PROSITE" id="PS50931">
    <property type="entry name" value="HTH_LYSR"/>
    <property type="match status" value="1"/>
</dbReference>
<evidence type="ECO:0000256" key="4">
    <source>
        <dbReference type="ARBA" id="ARBA00023163"/>
    </source>
</evidence>
<evidence type="ECO:0000256" key="3">
    <source>
        <dbReference type="ARBA" id="ARBA00023125"/>
    </source>
</evidence>
<keyword evidence="3" id="KW-0238">DNA-binding</keyword>
<gene>
    <name evidence="6" type="ORF">LA374_20210</name>
</gene>
<dbReference type="InterPro" id="IPR005119">
    <property type="entry name" value="LysR_subst-bd"/>
</dbReference>